<evidence type="ECO:0000256" key="4">
    <source>
        <dbReference type="ARBA" id="ARBA00023098"/>
    </source>
</evidence>
<dbReference type="PANTHER" id="PTHR43859">
    <property type="entry name" value="ACYL-ACTIVATING ENZYME"/>
    <property type="match status" value="1"/>
</dbReference>
<comment type="caution">
    <text evidence="6">The sequence shown here is derived from an EMBL/GenBank/DDBJ whole genome shotgun (WGS) entry which is preliminary data.</text>
</comment>
<feature type="non-terminal residue" evidence="6">
    <location>
        <position position="1"/>
    </location>
</feature>
<dbReference type="Gene3D" id="3.30.300.30">
    <property type="match status" value="1"/>
</dbReference>
<keyword evidence="4" id="KW-0443">Lipid metabolism</keyword>
<reference evidence="6" key="1">
    <citation type="journal article" date="2014" name="Front. Microbiol.">
        <title>High frequency of phylogenetically diverse reductive dehalogenase-homologous genes in deep subseafloor sedimentary metagenomes.</title>
        <authorList>
            <person name="Kawai M."/>
            <person name="Futagami T."/>
            <person name="Toyoda A."/>
            <person name="Takaki Y."/>
            <person name="Nishi S."/>
            <person name="Hori S."/>
            <person name="Arai W."/>
            <person name="Tsubouchi T."/>
            <person name="Morono Y."/>
            <person name="Uchiyama I."/>
            <person name="Ito T."/>
            <person name="Fujiyama A."/>
            <person name="Inagaki F."/>
            <person name="Takami H."/>
        </authorList>
    </citation>
    <scope>NUCLEOTIDE SEQUENCE</scope>
    <source>
        <strain evidence="6">Expedition CK06-06</strain>
    </source>
</reference>
<dbReference type="EMBL" id="BARS01046735">
    <property type="protein sequence ID" value="GAG32377.1"/>
    <property type="molecule type" value="Genomic_DNA"/>
</dbReference>
<sequence>ISGYKVYTTEVDEILFKYPGVAMAAAVGIPDPERPGSERIKVFIKPKEEYKGKLNADEIIAYCKDKLPAIAVPKYVEFKDELPLTVTEKIFKRVLREEEIQKMKEQGLLR</sequence>
<evidence type="ECO:0000313" key="6">
    <source>
        <dbReference type="EMBL" id="GAG32377.1"/>
    </source>
</evidence>
<evidence type="ECO:0000256" key="3">
    <source>
        <dbReference type="ARBA" id="ARBA00022832"/>
    </source>
</evidence>
<dbReference type="Pfam" id="PF13193">
    <property type="entry name" value="AMP-binding_C"/>
    <property type="match status" value="1"/>
</dbReference>
<name>X0XAD3_9ZZZZ</name>
<gene>
    <name evidence="6" type="ORF">S01H1_70296</name>
</gene>
<dbReference type="AlphaFoldDB" id="X0XAD3"/>
<dbReference type="GO" id="GO:0006631">
    <property type="term" value="P:fatty acid metabolic process"/>
    <property type="evidence" value="ECO:0007669"/>
    <property type="project" value="UniProtKB-KW"/>
</dbReference>
<dbReference type="PANTHER" id="PTHR43859:SF4">
    <property type="entry name" value="BUTANOATE--COA LIGASE AAE1-RELATED"/>
    <property type="match status" value="1"/>
</dbReference>
<comment type="similarity">
    <text evidence="1">Belongs to the ATP-dependent AMP-binding enzyme family.</text>
</comment>
<dbReference type="InterPro" id="IPR045851">
    <property type="entry name" value="AMP-bd_C_sf"/>
</dbReference>
<proteinExistence type="inferred from homology"/>
<dbReference type="InterPro" id="IPR025110">
    <property type="entry name" value="AMP-bd_C"/>
</dbReference>
<organism evidence="6">
    <name type="scientific">marine sediment metagenome</name>
    <dbReference type="NCBI Taxonomy" id="412755"/>
    <lineage>
        <taxon>unclassified sequences</taxon>
        <taxon>metagenomes</taxon>
        <taxon>ecological metagenomes</taxon>
    </lineage>
</organism>
<accession>X0XAD3</accession>
<dbReference type="SUPFAM" id="SSF56801">
    <property type="entry name" value="Acetyl-CoA synthetase-like"/>
    <property type="match status" value="1"/>
</dbReference>
<keyword evidence="3" id="KW-0276">Fatty acid metabolism</keyword>
<feature type="domain" description="AMP-binding enzyme C-terminal" evidence="5">
    <location>
        <begin position="10"/>
        <end position="89"/>
    </location>
</feature>
<evidence type="ECO:0000256" key="1">
    <source>
        <dbReference type="ARBA" id="ARBA00006432"/>
    </source>
</evidence>
<evidence type="ECO:0000256" key="2">
    <source>
        <dbReference type="ARBA" id="ARBA00022598"/>
    </source>
</evidence>
<protein>
    <recommendedName>
        <fullName evidence="5">AMP-binding enzyme C-terminal domain-containing protein</fullName>
    </recommendedName>
</protein>
<dbReference type="GO" id="GO:0016874">
    <property type="term" value="F:ligase activity"/>
    <property type="evidence" value="ECO:0007669"/>
    <property type="project" value="UniProtKB-KW"/>
</dbReference>
<evidence type="ECO:0000259" key="5">
    <source>
        <dbReference type="Pfam" id="PF13193"/>
    </source>
</evidence>
<keyword evidence="2" id="KW-0436">Ligase</keyword>